<gene>
    <name evidence="2" type="ORF">IW261DRAFT_1341446</name>
</gene>
<dbReference type="InterPro" id="IPR000866">
    <property type="entry name" value="AhpC/TSA"/>
</dbReference>
<evidence type="ECO:0000259" key="1">
    <source>
        <dbReference type="Pfam" id="PF00578"/>
    </source>
</evidence>
<name>A0AA39NZI2_9AGAR</name>
<reference evidence="2" key="1">
    <citation type="submission" date="2023-06" db="EMBL/GenBank/DDBJ databases">
        <authorList>
            <consortium name="Lawrence Berkeley National Laboratory"/>
            <person name="Ahrendt S."/>
            <person name="Sahu N."/>
            <person name="Indic B."/>
            <person name="Wong-Bajracharya J."/>
            <person name="Merenyi Z."/>
            <person name="Ke H.-M."/>
            <person name="Monk M."/>
            <person name="Kocsube S."/>
            <person name="Drula E."/>
            <person name="Lipzen A."/>
            <person name="Balint B."/>
            <person name="Henrissat B."/>
            <person name="Andreopoulos B."/>
            <person name="Martin F.M."/>
            <person name="Harder C.B."/>
            <person name="Rigling D."/>
            <person name="Ford K.L."/>
            <person name="Foster G.D."/>
            <person name="Pangilinan J."/>
            <person name="Papanicolaou A."/>
            <person name="Barry K."/>
            <person name="LaButti K."/>
            <person name="Viragh M."/>
            <person name="Koriabine M."/>
            <person name="Yan M."/>
            <person name="Riley R."/>
            <person name="Champramary S."/>
            <person name="Plett K.L."/>
            <person name="Tsai I.J."/>
            <person name="Slot J."/>
            <person name="Sipos G."/>
            <person name="Plett J."/>
            <person name="Nagy L.G."/>
            <person name="Grigoriev I.V."/>
        </authorList>
    </citation>
    <scope>NUCLEOTIDE SEQUENCE</scope>
    <source>
        <strain evidence="2">ICMP 16352</strain>
    </source>
</reference>
<comment type="caution">
    <text evidence="2">The sequence shown here is derived from an EMBL/GenBank/DDBJ whole genome shotgun (WGS) entry which is preliminary data.</text>
</comment>
<organism evidence="2 3">
    <name type="scientific">Armillaria novae-zelandiae</name>
    <dbReference type="NCBI Taxonomy" id="153914"/>
    <lineage>
        <taxon>Eukaryota</taxon>
        <taxon>Fungi</taxon>
        <taxon>Dikarya</taxon>
        <taxon>Basidiomycota</taxon>
        <taxon>Agaricomycotina</taxon>
        <taxon>Agaricomycetes</taxon>
        <taxon>Agaricomycetidae</taxon>
        <taxon>Agaricales</taxon>
        <taxon>Marasmiineae</taxon>
        <taxon>Physalacriaceae</taxon>
        <taxon>Armillaria</taxon>
    </lineage>
</organism>
<dbReference type="EMBL" id="JAUEPR010000026">
    <property type="protein sequence ID" value="KAK0474545.1"/>
    <property type="molecule type" value="Genomic_DNA"/>
</dbReference>
<dbReference type="InterPro" id="IPR036249">
    <property type="entry name" value="Thioredoxin-like_sf"/>
</dbReference>
<dbReference type="Pfam" id="PF00578">
    <property type="entry name" value="AhpC-TSA"/>
    <property type="match status" value="1"/>
</dbReference>
<dbReference type="GO" id="GO:0016491">
    <property type="term" value="F:oxidoreductase activity"/>
    <property type="evidence" value="ECO:0007669"/>
    <property type="project" value="InterPro"/>
</dbReference>
<dbReference type="Gene3D" id="3.40.30.10">
    <property type="entry name" value="Glutaredoxin"/>
    <property type="match status" value="1"/>
</dbReference>
<dbReference type="SUPFAM" id="SSF52833">
    <property type="entry name" value="Thioredoxin-like"/>
    <property type="match status" value="1"/>
</dbReference>
<dbReference type="GO" id="GO:0016209">
    <property type="term" value="F:antioxidant activity"/>
    <property type="evidence" value="ECO:0007669"/>
    <property type="project" value="InterPro"/>
</dbReference>
<proteinExistence type="predicted"/>
<keyword evidence="3" id="KW-1185">Reference proteome</keyword>
<feature type="non-terminal residue" evidence="2">
    <location>
        <position position="1"/>
    </location>
</feature>
<accession>A0AA39NZI2</accession>
<protein>
    <recommendedName>
        <fullName evidence="1">Alkyl hydroperoxide reductase subunit C/ Thiol specific antioxidant domain-containing protein</fullName>
    </recommendedName>
</protein>
<feature type="domain" description="Alkyl hydroperoxide reductase subunit C/ Thiol specific antioxidant" evidence="1">
    <location>
        <begin position="9"/>
        <end position="82"/>
    </location>
</feature>
<sequence>VTLFCLPIAGCTKQACAYRDAYDKFTGTGYDVYCLSADEPGEQGKWKNKKILPYDFLSDPKPTFILALDAGTIKSSPSHFVFPRVVLWTSLACLILFESIF</sequence>
<evidence type="ECO:0000313" key="3">
    <source>
        <dbReference type="Proteomes" id="UP001175227"/>
    </source>
</evidence>
<evidence type="ECO:0000313" key="2">
    <source>
        <dbReference type="EMBL" id="KAK0474545.1"/>
    </source>
</evidence>
<dbReference type="Proteomes" id="UP001175227">
    <property type="component" value="Unassembled WGS sequence"/>
</dbReference>
<dbReference type="AlphaFoldDB" id="A0AA39NZI2"/>